<name>A0ABS1JBM0_9BACL</name>
<sequence length="197" mass="21110">MKISRLLPVALSLVLATGLTGCSQKILPQALQKDTPNQRTSEGVQNQQADKSSPAEKNPNKAQVSEIRKPDYSLRAPKIADYNTSAGKTLTQQANEISNVVTRINGVERAAVLLTGKTALVGIDLADNITGSKIDTIKFSVKEAAERTGKGYRAIVSSDIDTITRTRELINAARAGKPITGLSDEIADIVSRLLPEM</sequence>
<protein>
    <submittedName>
        <fullName evidence="3">YhcN/YlaJ family sporulation lipoprotein</fullName>
    </submittedName>
</protein>
<evidence type="ECO:0000313" key="3">
    <source>
        <dbReference type="EMBL" id="MBL0387644.1"/>
    </source>
</evidence>
<keyword evidence="3" id="KW-0449">Lipoprotein</keyword>
<dbReference type="PROSITE" id="PS51257">
    <property type="entry name" value="PROKAR_LIPOPROTEIN"/>
    <property type="match status" value="1"/>
</dbReference>
<evidence type="ECO:0000313" key="4">
    <source>
        <dbReference type="Proteomes" id="UP000602284"/>
    </source>
</evidence>
<comment type="caution">
    <text evidence="3">The sequence shown here is derived from an EMBL/GenBank/DDBJ whole genome shotgun (WGS) entry which is preliminary data.</text>
</comment>
<dbReference type="EMBL" id="JAEQNB010000004">
    <property type="protein sequence ID" value="MBL0387644.1"/>
    <property type="molecule type" value="Genomic_DNA"/>
</dbReference>
<dbReference type="InterPro" id="IPR019076">
    <property type="entry name" value="Spore_lipoprot_YhcN/YlaJ-like"/>
</dbReference>
<feature type="compositionally biased region" description="Polar residues" evidence="1">
    <location>
        <begin position="33"/>
        <end position="51"/>
    </location>
</feature>
<accession>A0ABS1JBM0</accession>
<feature type="signal peptide" evidence="2">
    <location>
        <begin position="1"/>
        <end position="21"/>
    </location>
</feature>
<feature type="chain" id="PRO_5047329258" evidence="2">
    <location>
        <begin position="22"/>
        <end position="197"/>
    </location>
</feature>
<dbReference type="RefSeq" id="WP_201635850.1">
    <property type="nucleotide sequence ID" value="NZ_JAEQNB010000004.1"/>
</dbReference>
<evidence type="ECO:0000256" key="2">
    <source>
        <dbReference type="SAM" id="SignalP"/>
    </source>
</evidence>
<evidence type="ECO:0000256" key="1">
    <source>
        <dbReference type="SAM" id="MobiDB-lite"/>
    </source>
</evidence>
<gene>
    <name evidence="3" type="ORF">JJB07_13470</name>
</gene>
<reference evidence="3 4" key="1">
    <citation type="submission" date="2021-01" db="EMBL/GenBank/DDBJ databases">
        <title>Tumebacillus sp. strain ITR2 16S ribosomal RNA gene Genome sequencing and assembly.</title>
        <authorList>
            <person name="Kang M."/>
        </authorList>
    </citation>
    <scope>NUCLEOTIDE SEQUENCE [LARGE SCALE GENOMIC DNA]</scope>
    <source>
        <strain evidence="3 4">ITR2</strain>
    </source>
</reference>
<feature type="region of interest" description="Disordered" evidence="1">
    <location>
        <begin position="33"/>
        <end position="69"/>
    </location>
</feature>
<proteinExistence type="predicted"/>
<dbReference type="Pfam" id="PF09580">
    <property type="entry name" value="Spore_YhcN_YlaJ"/>
    <property type="match status" value="1"/>
</dbReference>
<organism evidence="3 4">
    <name type="scientific">Tumebacillus amylolyticus</name>
    <dbReference type="NCBI Taxonomy" id="2801339"/>
    <lineage>
        <taxon>Bacteria</taxon>
        <taxon>Bacillati</taxon>
        <taxon>Bacillota</taxon>
        <taxon>Bacilli</taxon>
        <taxon>Bacillales</taxon>
        <taxon>Alicyclobacillaceae</taxon>
        <taxon>Tumebacillus</taxon>
    </lineage>
</organism>
<keyword evidence="2" id="KW-0732">Signal</keyword>
<dbReference type="Proteomes" id="UP000602284">
    <property type="component" value="Unassembled WGS sequence"/>
</dbReference>
<keyword evidence="4" id="KW-1185">Reference proteome</keyword>